<protein>
    <recommendedName>
        <fullName evidence="1">Retrovirus-related Pol polyprotein from transposon TNT 1-94-like beta-barrel domain-containing protein</fullName>
    </recommendedName>
</protein>
<accession>A0ABQ5FIA7</accession>
<evidence type="ECO:0000313" key="3">
    <source>
        <dbReference type="Proteomes" id="UP001151760"/>
    </source>
</evidence>
<dbReference type="Proteomes" id="UP001151760">
    <property type="component" value="Unassembled WGS sequence"/>
</dbReference>
<dbReference type="EMBL" id="BQNB010017422">
    <property type="protein sequence ID" value="GJT62986.1"/>
    <property type="molecule type" value="Genomic_DNA"/>
</dbReference>
<dbReference type="InterPro" id="IPR054722">
    <property type="entry name" value="PolX-like_BBD"/>
</dbReference>
<gene>
    <name evidence="2" type="ORF">Tco_1006519</name>
</gene>
<keyword evidence="3" id="KW-1185">Reference proteome</keyword>
<comment type="caution">
    <text evidence="2">The sequence shown here is derived from an EMBL/GenBank/DDBJ whole genome shotgun (WGS) entry which is preliminary data.</text>
</comment>
<name>A0ABQ5FIA7_9ASTR</name>
<reference evidence="2" key="2">
    <citation type="submission" date="2022-01" db="EMBL/GenBank/DDBJ databases">
        <authorList>
            <person name="Yamashiro T."/>
            <person name="Shiraishi A."/>
            <person name="Satake H."/>
            <person name="Nakayama K."/>
        </authorList>
    </citation>
    <scope>NUCLEOTIDE SEQUENCE</scope>
</reference>
<proteinExistence type="predicted"/>
<organism evidence="2 3">
    <name type="scientific">Tanacetum coccineum</name>
    <dbReference type="NCBI Taxonomy" id="301880"/>
    <lineage>
        <taxon>Eukaryota</taxon>
        <taxon>Viridiplantae</taxon>
        <taxon>Streptophyta</taxon>
        <taxon>Embryophyta</taxon>
        <taxon>Tracheophyta</taxon>
        <taxon>Spermatophyta</taxon>
        <taxon>Magnoliopsida</taxon>
        <taxon>eudicotyledons</taxon>
        <taxon>Gunneridae</taxon>
        <taxon>Pentapetalae</taxon>
        <taxon>asterids</taxon>
        <taxon>campanulids</taxon>
        <taxon>Asterales</taxon>
        <taxon>Asteraceae</taxon>
        <taxon>Asteroideae</taxon>
        <taxon>Anthemideae</taxon>
        <taxon>Anthemidinae</taxon>
        <taxon>Tanacetum</taxon>
    </lineage>
</organism>
<dbReference type="Pfam" id="PF22936">
    <property type="entry name" value="Pol_BBD"/>
    <property type="match status" value="1"/>
</dbReference>
<feature type="domain" description="Retrovirus-related Pol polyprotein from transposon TNT 1-94-like beta-barrel" evidence="1">
    <location>
        <begin position="17"/>
        <end position="92"/>
    </location>
</feature>
<sequence>MPSKYVKIMCDIRKPIWYIDSGCSRHMTSVKSYLHKYVEQPGPKVVFGDDSTCTTEGYGSIKCNGIVFTKVVFVNGLKYNLISISQLCDAKYIVHFDEKRGTLFNSNKEVVMIAPRVRDVYVLDMTSSAQESCFFAKSSDNLNWL</sequence>
<reference evidence="2" key="1">
    <citation type="journal article" date="2022" name="Int. J. Mol. Sci.">
        <title>Draft Genome of Tanacetum Coccineum: Genomic Comparison of Closely Related Tanacetum-Family Plants.</title>
        <authorList>
            <person name="Yamashiro T."/>
            <person name="Shiraishi A."/>
            <person name="Nakayama K."/>
            <person name="Satake H."/>
        </authorList>
    </citation>
    <scope>NUCLEOTIDE SEQUENCE</scope>
</reference>
<evidence type="ECO:0000259" key="1">
    <source>
        <dbReference type="Pfam" id="PF22936"/>
    </source>
</evidence>
<evidence type="ECO:0000313" key="2">
    <source>
        <dbReference type="EMBL" id="GJT62986.1"/>
    </source>
</evidence>